<keyword evidence="1" id="KW-0812">Transmembrane</keyword>
<feature type="non-terminal residue" evidence="2">
    <location>
        <position position="1"/>
    </location>
</feature>
<keyword evidence="3" id="KW-1185">Reference proteome</keyword>
<dbReference type="SUPFAM" id="SSF81321">
    <property type="entry name" value="Family A G protein-coupled receptor-like"/>
    <property type="match status" value="1"/>
</dbReference>
<feature type="transmembrane region" description="Helical" evidence="1">
    <location>
        <begin position="208"/>
        <end position="239"/>
    </location>
</feature>
<feature type="transmembrane region" description="Helical" evidence="1">
    <location>
        <begin position="12"/>
        <end position="37"/>
    </location>
</feature>
<dbReference type="PANTHER" id="PTHR22943">
    <property type="entry name" value="7-TRANSMEMBRANE DOMAIN RECEPTOR C.ELEGANS"/>
    <property type="match status" value="1"/>
</dbReference>
<evidence type="ECO:0000313" key="2">
    <source>
        <dbReference type="EMBL" id="CAJ0587665.1"/>
    </source>
</evidence>
<organism evidence="2 3">
    <name type="scientific">Mesorhabditis spiculigera</name>
    <dbReference type="NCBI Taxonomy" id="96644"/>
    <lineage>
        <taxon>Eukaryota</taxon>
        <taxon>Metazoa</taxon>
        <taxon>Ecdysozoa</taxon>
        <taxon>Nematoda</taxon>
        <taxon>Chromadorea</taxon>
        <taxon>Rhabditida</taxon>
        <taxon>Rhabditina</taxon>
        <taxon>Rhabditomorpha</taxon>
        <taxon>Rhabditoidea</taxon>
        <taxon>Rhabditidae</taxon>
        <taxon>Mesorhabditinae</taxon>
        <taxon>Mesorhabditis</taxon>
    </lineage>
</organism>
<comment type="caution">
    <text evidence="2">The sequence shown here is derived from an EMBL/GenBank/DDBJ whole genome shotgun (WGS) entry which is preliminary data.</text>
</comment>
<feature type="transmembrane region" description="Helical" evidence="1">
    <location>
        <begin position="106"/>
        <end position="132"/>
    </location>
</feature>
<protein>
    <recommendedName>
        <fullName evidence="4">G protein-coupled receptor</fullName>
    </recommendedName>
</protein>
<gene>
    <name evidence="2" type="ORF">MSPICULIGERA_LOCUS25620</name>
</gene>
<feature type="transmembrane region" description="Helical" evidence="1">
    <location>
        <begin position="296"/>
        <end position="317"/>
    </location>
</feature>
<dbReference type="PANTHER" id="PTHR22943:SF248">
    <property type="entry name" value="SEVEN TM RECEPTOR"/>
    <property type="match status" value="1"/>
</dbReference>
<evidence type="ECO:0000313" key="3">
    <source>
        <dbReference type="Proteomes" id="UP001177023"/>
    </source>
</evidence>
<evidence type="ECO:0008006" key="4">
    <source>
        <dbReference type="Google" id="ProtNLM"/>
    </source>
</evidence>
<dbReference type="EMBL" id="CATQJA010002710">
    <property type="protein sequence ID" value="CAJ0587665.1"/>
    <property type="molecule type" value="Genomic_DNA"/>
</dbReference>
<feature type="transmembrane region" description="Helical" evidence="1">
    <location>
        <begin position="144"/>
        <end position="165"/>
    </location>
</feature>
<proteinExistence type="predicted"/>
<feature type="transmembrane region" description="Helical" evidence="1">
    <location>
        <begin position="49"/>
        <end position="68"/>
    </location>
</feature>
<name>A0AA36DHC6_9BILA</name>
<keyword evidence="1" id="KW-0472">Membrane</keyword>
<reference evidence="2" key="1">
    <citation type="submission" date="2023-06" db="EMBL/GenBank/DDBJ databases">
        <authorList>
            <person name="Delattre M."/>
        </authorList>
    </citation>
    <scope>NUCLEOTIDE SEQUENCE</scope>
    <source>
        <strain evidence="2">AF72</strain>
    </source>
</reference>
<dbReference type="Pfam" id="PF10317">
    <property type="entry name" value="7TM_GPCR_Srd"/>
    <property type="match status" value="1"/>
</dbReference>
<dbReference type="Proteomes" id="UP001177023">
    <property type="component" value="Unassembled WGS sequence"/>
</dbReference>
<accession>A0AA36DHC6</accession>
<feature type="transmembrane region" description="Helical" evidence="1">
    <location>
        <begin position="259"/>
        <end position="290"/>
    </location>
</feature>
<dbReference type="Gene3D" id="1.20.1070.10">
    <property type="entry name" value="Rhodopsin 7-helix transmembrane proteins"/>
    <property type="match status" value="1"/>
</dbReference>
<keyword evidence="1" id="KW-1133">Transmembrane helix</keyword>
<evidence type="ECO:0000256" key="1">
    <source>
        <dbReference type="SAM" id="Phobius"/>
    </source>
</evidence>
<dbReference type="InterPro" id="IPR019421">
    <property type="entry name" value="7TM_GPCR_serpentine_rcpt_Srd"/>
</dbReference>
<sequence>MWHLLKQLPPPLLSSHYCYVISTLGLLLNGYLIYAILRRTPAELRVYRVVLANIVLCDFMAAFGNFWLQPVPSSSMKEVTRPANDSGISYVIMGPVVYFIHPATNHLLTCCFVGIIQYGMLAVPLSFAYRYLQVCHRNIAQHAMQLWIIVPVFSCLFLIAAAAAVCMRLGDMPKEGVAALVASWSEYYTHFDDDPDQPMFGNLIHLDWHVYLTIYIFLAMFILGYSMLILCAALIVRGLRRMQRNQSISQRTMRLQKRLTYCLMTQSLLPILFGGTPITMIAVTIGFGLYTKLVTSLAMAIYSYQQIFGPALTVLFIPSYRYGSKRWKENASKLINPSSHSKEPASRRWLSPRNVVKVTTTAPRRQSQPQPSCTLATVASDMARARAVSTSVIPIKQ</sequence>
<dbReference type="AlphaFoldDB" id="A0AA36DHC6"/>